<dbReference type="Gramene" id="ONH95588">
    <property type="protein sequence ID" value="ONH95588"/>
    <property type="gene ID" value="PRUPE_7G079500"/>
</dbReference>
<organism evidence="1 2">
    <name type="scientific">Prunus persica</name>
    <name type="common">Peach</name>
    <name type="synonym">Amygdalus persica</name>
    <dbReference type="NCBI Taxonomy" id="3760"/>
    <lineage>
        <taxon>Eukaryota</taxon>
        <taxon>Viridiplantae</taxon>
        <taxon>Streptophyta</taxon>
        <taxon>Embryophyta</taxon>
        <taxon>Tracheophyta</taxon>
        <taxon>Spermatophyta</taxon>
        <taxon>Magnoliopsida</taxon>
        <taxon>eudicotyledons</taxon>
        <taxon>Gunneridae</taxon>
        <taxon>Pentapetalae</taxon>
        <taxon>rosids</taxon>
        <taxon>fabids</taxon>
        <taxon>Rosales</taxon>
        <taxon>Rosaceae</taxon>
        <taxon>Amygdaloideae</taxon>
        <taxon>Amygdaleae</taxon>
        <taxon>Prunus</taxon>
    </lineage>
</organism>
<proteinExistence type="predicted"/>
<evidence type="ECO:0000313" key="1">
    <source>
        <dbReference type="EMBL" id="ONH95588.1"/>
    </source>
</evidence>
<keyword evidence="2" id="KW-1185">Reference proteome</keyword>
<evidence type="ECO:0000313" key="2">
    <source>
        <dbReference type="Proteomes" id="UP000006882"/>
    </source>
</evidence>
<sequence length="95" mass="11340">MKTLCTLKLKRDEASYVLFFGRIGGQSPKRPHIYFSSSLSHPNEIIKRCRQNICLNHHWPHLIYNKNTDCDFLLKMKQNLKRGKEKMPQTQRVRK</sequence>
<reference evidence="1 2" key="1">
    <citation type="journal article" date="2013" name="Nat. Genet.">
        <title>The high-quality draft genome of peach (Prunus persica) identifies unique patterns of genetic diversity, domestication and genome evolution.</title>
        <authorList>
            <consortium name="International Peach Genome Initiative"/>
            <person name="Verde I."/>
            <person name="Abbott A.G."/>
            <person name="Scalabrin S."/>
            <person name="Jung S."/>
            <person name="Shu S."/>
            <person name="Marroni F."/>
            <person name="Zhebentyayeva T."/>
            <person name="Dettori M.T."/>
            <person name="Grimwood J."/>
            <person name="Cattonaro F."/>
            <person name="Zuccolo A."/>
            <person name="Rossini L."/>
            <person name="Jenkins J."/>
            <person name="Vendramin E."/>
            <person name="Meisel L.A."/>
            <person name="Decroocq V."/>
            <person name="Sosinski B."/>
            <person name="Prochnik S."/>
            <person name="Mitros T."/>
            <person name="Policriti A."/>
            <person name="Cipriani G."/>
            <person name="Dondini L."/>
            <person name="Ficklin S."/>
            <person name="Goodstein D.M."/>
            <person name="Xuan P."/>
            <person name="Del Fabbro C."/>
            <person name="Aramini V."/>
            <person name="Copetti D."/>
            <person name="Gonzalez S."/>
            <person name="Horner D.S."/>
            <person name="Falchi R."/>
            <person name="Lucas S."/>
            <person name="Mica E."/>
            <person name="Maldonado J."/>
            <person name="Lazzari B."/>
            <person name="Bielenberg D."/>
            <person name="Pirona R."/>
            <person name="Miculan M."/>
            <person name="Barakat A."/>
            <person name="Testolin R."/>
            <person name="Stella A."/>
            <person name="Tartarini S."/>
            <person name="Tonutti P."/>
            <person name="Arus P."/>
            <person name="Orellana A."/>
            <person name="Wells C."/>
            <person name="Main D."/>
            <person name="Vizzotto G."/>
            <person name="Silva H."/>
            <person name="Salamini F."/>
            <person name="Schmutz J."/>
            <person name="Morgante M."/>
            <person name="Rokhsar D.S."/>
        </authorList>
    </citation>
    <scope>NUCLEOTIDE SEQUENCE [LARGE SCALE GENOMIC DNA]</scope>
    <source>
        <strain evidence="2">cv. Nemared</strain>
    </source>
</reference>
<dbReference type="EMBL" id="CM007657">
    <property type="protein sequence ID" value="ONH95588.1"/>
    <property type="molecule type" value="Genomic_DNA"/>
</dbReference>
<dbReference type="Proteomes" id="UP000006882">
    <property type="component" value="Chromosome G7"/>
</dbReference>
<protein>
    <submittedName>
        <fullName evidence="1">Uncharacterized protein</fullName>
    </submittedName>
</protein>
<gene>
    <name evidence="1" type="ORF">PRUPE_7G079500</name>
</gene>
<name>A0A251N8C9_PRUPE</name>
<accession>A0A251N8C9</accession>
<dbReference type="AlphaFoldDB" id="A0A251N8C9"/>